<dbReference type="InterPro" id="IPR054695">
    <property type="entry name" value="Pierisin-like_dom"/>
</dbReference>
<evidence type="ECO:0000256" key="1">
    <source>
        <dbReference type="SAM" id="Coils"/>
    </source>
</evidence>
<dbReference type="RefSeq" id="WP_051831913.1">
    <property type="nucleotide sequence ID" value="NZ_JBEYZI010000021.1"/>
</dbReference>
<accession>A0A117PNB3</accession>
<feature type="domain" description="Pierisin-like" evidence="4">
    <location>
        <begin position="358"/>
        <end position="471"/>
    </location>
</feature>
<dbReference type="SUPFAM" id="SSF140453">
    <property type="entry name" value="EsxAB dimer-like"/>
    <property type="match status" value="1"/>
</dbReference>
<reference evidence="5 6" key="1">
    <citation type="submission" date="2015-10" db="EMBL/GenBank/DDBJ databases">
        <title>Draft genome sequence of Streptomyces pseudovenezuelae DSM 40212, type strain for the species Streptomyces pseudovenezuelae.</title>
        <authorList>
            <person name="Ruckert C."/>
            <person name="Winkler A."/>
            <person name="Kalinowski J."/>
            <person name="Kampfer P."/>
            <person name="Glaeser S."/>
        </authorList>
    </citation>
    <scope>NUCLEOTIDE SEQUENCE [LARGE SCALE GENOMIC DNA]</scope>
    <source>
        <strain evidence="5 6">DSM 40212</strain>
    </source>
</reference>
<evidence type="ECO:0000313" key="5">
    <source>
        <dbReference type="EMBL" id="KUM82716.1"/>
    </source>
</evidence>
<dbReference type="InterPro" id="IPR049082">
    <property type="entry name" value="T7SS_signal"/>
</dbReference>
<dbReference type="InterPro" id="IPR036689">
    <property type="entry name" value="ESAT-6-like_sf"/>
</dbReference>
<evidence type="ECO:0000313" key="6">
    <source>
        <dbReference type="Proteomes" id="UP000053039"/>
    </source>
</evidence>
<evidence type="ECO:0000259" key="3">
    <source>
        <dbReference type="Pfam" id="PF21725"/>
    </source>
</evidence>
<dbReference type="Pfam" id="PF22596">
    <property type="entry name" value="Scabin-like"/>
    <property type="match status" value="1"/>
</dbReference>
<dbReference type="AlphaFoldDB" id="A0A117PNB3"/>
<dbReference type="SUPFAM" id="SSF56399">
    <property type="entry name" value="ADP-ribosylation"/>
    <property type="match status" value="1"/>
</dbReference>
<gene>
    <name evidence="5" type="ORF">AQI94_38785</name>
</gene>
<feature type="compositionally biased region" description="Pro residues" evidence="2">
    <location>
        <begin position="477"/>
        <end position="486"/>
    </location>
</feature>
<dbReference type="Gene3D" id="3.90.210.10">
    <property type="entry name" value="Heat-Labile Enterotoxin, subunit A"/>
    <property type="match status" value="1"/>
</dbReference>
<dbReference type="Gene3D" id="1.10.287.1060">
    <property type="entry name" value="ESAT-6-like"/>
    <property type="match status" value="1"/>
</dbReference>
<sequence length="494" mass="52967">MSGTIAADATVPDLVPGAPAELDQLAAELSQYSRAFADSAQRLRALDTSSWSGDAAEGFRNAVGKLPAGLERAQEAFASARQAVDHYADVLRRAQKEAAAVIDDAAEARLASRKHRYAVDDFEQARARGDETAVPPPGTDPGEAAMAAATARLNRARAQVDEAADRADRTLRTAAEAAPDKPGALDRLMGWGKSFADGFGEAGLDLLKTAVKTDPFYALVDPEGFLKQTTTTLDGLVWGAQNPREFAKAATDWNTWKTDPARALGHLGPDAVVELLTGGVGGVATKASAAARRSTHALEEGAEAAQHASIAARRVDDAADAARKLDPDDPRSLPAAADKNVDVDSIKNPVWREGHEPLYRNDNRHPSEIYETGFHPRDSSNTDLHGYVHGNHPSAFVGTTTNPDANWVSRYRYEVDAPGGLDVNKTMPDNPYRHIDQEVAFPGGIDRKHIKGAWEILPDGSKGEWMPNPHYEASTPKTPPSPPPTSSLPHGWTR</sequence>
<proteinExistence type="predicted"/>
<evidence type="ECO:0008006" key="7">
    <source>
        <dbReference type="Google" id="ProtNLM"/>
    </source>
</evidence>
<evidence type="ECO:0000259" key="4">
    <source>
        <dbReference type="Pfam" id="PF22596"/>
    </source>
</evidence>
<dbReference type="Pfam" id="PF21725">
    <property type="entry name" value="T7SS_signal"/>
    <property type="match status" value="1"/>
</dbReference>
<comment type="caution">
    <text evidence="5">The sequence shown here is derived from an EMBL/GenBank/DDBJ whole genome shotgun (WGS) entry which is preliminary data.</text>
</comment>
<dbReference type="Proteomes" id="UP000053039">
    <property type="component" value="Unassembled WGS sequence"/>
</dbReference>
<feature type="region of interest" description="Disordered" evidence="2">
    <location>
        <begin position="458"/>
        <end position="494"/>
    </location>
</feature>
<evidence type="ECO:0000256" key="2">
    <source>
        <dbReference type="SAM" id="MobiDB-lite"/>
    </source>
</evidence>
<dbReference type="OrthoDB" id="5194739at2"/>
<name>A0A117PNB3_9ACTN</name>
<feature type="coiled-coil region" evidence="1">
    <location>
        <begin position="146"/>
        <end position="173"/>
    </location>
</feature>
<keyword evidence="1" id="KW-0175">Coiled coil</keyword>
<protein>
    <recommendedName>
        <fullName evidence="7">WXG100 family type VII secretion target</fullName>
    </recommendedName>
</protein>
<organism evidence="5 6">
    <name type="scientific">Streptomyces pseudovenezuelae</name>
    <dbReference type="NCBI Taxonomy" id="67350"/>
    <lineage>
        <taxon>Bacteria</taxon>
        <taxon>Bacillati</taxon>
        <taxon>Actinomycetota</taxon>
        <taxon>Actinomycetes</taxon>
        <taxon>Kitasatosporales</taxon>
        <taxon>Streptomycetaceae</taxon>
        <taxon>Streptomyces</taxon>
        <taxon>Streptomyces aurantiacus group</taxon>
    </lineage>
</organism>
<feature type="domain" description="Putative T7SS secretion signal" evidence="3">
    <location>
        <begin position="13"/>
        <end position="182"/>
    </location>
</feature>
<dbReference type="EMBL" id="LMWM01000050">
    <property type="protein sequence ID" value="KUM82716.1"/>
    <property type="molecule type" value="Genomic_DNA"/>
</dbReference>